<proteinExistence type="predicted"/>
<keyword evidence="2" id="KW-1185">Reference proteome</keyword>
<accession>A0ABN6MFC9</accession>
<protein>
    <recommendedName>
        <fullName evidence="3">DZANK-type domain-containing protein</fullName>
    </recommendedName>
</protein>
<evidence type="ECO:0000313" key="2">
    <source>
        <dbReference type="Proteomes" id="UP001320544"/>
    </source>
</evidence>
<organism evidence="1 2">
    <name type="scientific">Raoultibacter timonensis</name>
    <dbReference type="NCBI Taxonomy" id="1907662"/>
    <lineage>
        <taxon>Bacteria</taxon>
        <taxon>Bacillati</taxon>
        <taxon>Actinomycetota</taxon>
        <taxon>Coriobacteriia</taxon>
        <taxon>Eggerthellales</taxon>
        <taxon>Eggerthellaceae</taxon>
        <taxon>Raoultibacter</taxon>
    </lineage>
</organism>
<dbReference type="EMBL" id="AP025564">
    <property type="protein sequence ID" value="BDE95780.1"/>
    <property type="molecule type" value="Genomic_DNA"/>
</dbReference>
<evidence type="ECO:0008006" key="3">
    <source>
        <dbReference type="Google" id="ProtNLM"/>
    </source>
</evidence>
<reference evidence="1 2" key="1">
    <citation type="submission" date="2022-01" db="EMBL/GenBank/DDBJ databases">
        <title>Novel bile acid biosynthetic pathways are enriched in the microbiome of centenarians.</title>
        <authorList>
            <person name="Sato Y."/>
            <person name="Atarashi K."/>
            <person name="Plichta R.D."/>
            <person name="Arai Y."/>
            <person name="Sasajima S."/>
            <person name="Kearney M.S."/>
            <person name="Suda W."/>
            <person name="Takeshita K."/>
            <person name="Sasaki T."/>
            <person name="Okamoto S."/>
            <person name="Skelly N.A."/>
            <person name="Okamura Y."/>
            <person name="Vlamakis H."/>
            <person name="Li Y."/>
            <person name="Tanoue T."/>
            <person name="Takei H."/>
            <person name="Nittono H."/>
            <person name="Narushima S."/>
            <person name="Irie J."/>
            <person name="Itoh H."/>
            <person name="Moriya K."/>
            <person name="Sugiura Y."/>
            <person name="Suematsu M."/>
            <person name="Moritoki N."/>
            <person name="Shibata S."/>
            <person name="Littman R.D."/>
            <person name="Fischbach A.M."/>
            <person name="Uwamino Y."/>
            <person name="Inoue T."/>
            <person name="Honda A."/>
            <person name="Hattori M."/>
            <person name="Murai T."/>
            <person name="Xavier J.R."/>
            <person name="Hirose N."/>
            <person name="Honda K."/>
        </authorList>
    </citation>
    <scope>NUCLEOTIDE SEQUENCE [LARGE SCALE GENOMIC DNA]</scope>
    <source>
        <strain evidence="1 2">CE91-St30</strain>
    </source>
</reference>
<dbReference type="Proteomes" id="UP001320544">
    <property type="component" value="Chromosome"/>
</dbReference>
<name>A0ABN6MFC9_9ACTN</name>
<sequence length="64" mass="6697">MCGYSCTGCGECKGTGKRKQIVPRGLCQHCGTLNGPRALVCAACGRKLPPAQGRTGEPLRSKPH</sequence>
<evidence type="ECO:0000313" key="1">
    <source>
        <dbReference type="EMBL" id="BDE95780.1"/>
    </source>
</evidence>
<gene>
    <name evidence="1" type="ORF">CE91St30_11130</name>
</gene>